<dbReference type="Proteomes" id="UP000288716">
    <property type="component" value="Unassembled WGS sequence"/>
</dbReference>
<proteinExistence type="predicted"/>
<dbReference type="GO" id="GO:0032981">
    <property type="term" value="P:mitochondrial respiratory chain complex I assembly"/>
    <property type="evidence" value="ECO:0007669"/>
    <property type="project" value="TreeGrafter"/>
</dbReference>
<dbReference type="SUPFAM" id="SSF64076">
    <property type="entry name" value="MTH938-like"/>
    <property type="match status" value="1"/>
</dbReference>
<dbReference type="OrthoDB" id="20681at2759"/>
<dbReference type="Pfam" id="PF04430">
    <property type="entry name" value="DUF498"/>
    <property type="match status" value="1"/>
</dbReference>
<comment type="caution">
    <text evidence="1">The sequence shown here is derived from an EMBL/GenBank/DDBJ whole genome shotgun (WGS) entry which is preliminary data.</text>
</comment>
<dbReference type="VEuPathDB" id="VectorBase:LDEU002340"/>
<dbReference type="EMBL" id="NCKV01000799">
    <property type="protein sequence ID" value="RWS29700.1"/>
    <property type="molecule type" value="Genomic_DNA"/>
</dbReference>
<dbReference type="AlphaFoldDB" id="A0A443SQ85"/>
<keyword evidence="2" id="KW-1185">Reference proteome</keyword>
<dbReference type="InterPro" id="IPR007523">
    <property type="entry name" value="NDUFAF3/AAMDC"/>
</dbReference>
<dbReference type="Gene3D" id="3.40.1230.10">
    <property type="entry name" value="MTH938-like"/>
    <property type="match status" value="1"/>
</dbReference>
<name>A0A443SQ85_9ACAR</name>
<dbReference type="STRING" id="299467.A0A443SQ85"/>
<dbReference type="InterPro" id="IPR036748">
    <property type="entry name" value="MTH938-like_sf"/>
</dbReference>
<protein>
    <submittedName>
        <fullName evidence="1">NADH dehydrogenase [ubiquinone] 1 alpha subcomplex assembly factor 3-like protein</fullName>
    </submittedName>
</protein>
<sequence>MLSICRQLCRIRTASVLKECCRAFEGGPYAGSHIFPSANANYEGDGKTTVTQLGDDAGELILIDTFSNAGFRLNNSLFVVGPIAVFPKSVLQWNVESMETLTPEAFSLFELLEPKLDLLVIGCGDERVNLNENCVNYLRKNKIYFETLSTKDAIPVFNYLVVEGRNLAALLFPPDESELEAGDYYNRLVTMHRRGVLFRETTAVSRTTHKQDEEIVRSMEKDREKEELRRIISEIQKQSKDPNKDSK</sequence>
<accession>A0A443SQ85</accession>
<dbReference type="PANTHER" id="PTHR21192:SF2">
    <property type="entry name" value="NADH DEHYDROGENASE [UBIQUINONE] 1 ALPHA SUBCOMPLEX ASSEMBLY FACTOR 3"/>
    <property type="match status" value="1"/>
</dbReference>
<evidence type="ECO:0000313" key="2">
    <source>
        <dbReference type="Proteomes" id="UP000288716"/>
    </source>
</evidence>
<gene>
    <name evidence="1" type="ORF">B4U80_00399</name>
</gene>
<reference evidence="1 2" key="1">
    <citation type="journal article" date="2018" name="Gigascience">
        <title>Genomes of trombidid mites reveal novel predicted allergens and laterally-transferred genes associated with secondary metabolism.</title>
        <authorList>
            <person name="Dong X."/>
            <person name="Chaisiri K."/>
            <person name="Xia D."/>
            <person name="Armstrong S.D."/>
            <person name="Fang Y."/>
            <person name="Donnelly M.J."/>
            <person name="Kadowaki T."/>
            <person name="McGarry J.W."/>
            <person name="Darby A.C."/>
            <person name="Makepeace B.L."/>
        </authorList>
    </citation>
    <scope>NUCLEOTIDE SEQUENCE [LARGE SCALE GENOMIC DNA]</scope>
    <source>
        <strain evidence="1">UoL-UT</strain>
    </source>
</reference>
<dbReference type="GO" id="GO:0005743">
    <property type="term" value="C:mitochondrial inner membrane"/>
    <property type="evidence" value="ECO:0007669"/>
    <property type="project" value="TreeGrafter"/>
</dbReference>
<dbReference type="PANTHER" id="PTHR21192">
    <property type="entry name" value="NUCLEAR PROTEIN E3-3"/>
    <property type="match status" value="1"/>
</dbReference>
<organism evidence="1 2">
    <name type="scientific">Leptotrombidium deliense</name>
    <dbReference type="NCBI Taxonomy" id="299467"/>
    <lineage>
        <taxon>Eukaryota</taxon>
        <taxon>Metazoa</taxon>
        <taxon>Ecdysozoa</taxon>
        <taxon>Arthropoda</taxon>
        <taxon>Chelicerata</taxon>
        <taxon>Arachnida</taxon>
        <taxon>Acari</taxon>
        <taxon>Acariformes</taxon>
        <taxon>Trombidiformes</taxon>
        <taxon>Prostigmata</taxon>
        <taxon>Anystina</taxon>
        <taxon>Parasitengona</taxon>
        <taxon>Trombiculoidea</taxon>
        <taxon>Trombiculidae</taxon>
        <taxon>Leptotrombidium</taxon>
    </lineage>
</organism>
<evidence type="ECO:0000313" key="1">
    <source>
        <dbReference type="EMBL" id="RWS29700.1"/>
    </source>
</evidence>
<keyword evidence="1" id="KW-0830">Ubiquinone</keyword>